<evidence type="ECO:0000256" key="1">
    <source>
        <dbReference type="ARBA" id="ARBA00010873"/>
    </source>
</evidence>
<evidence type="ECO:0000313" key="7">
    <source>
        <dbReference type="EMBL" id="OCX73959.1"/>
    </source>
</evidence>
<dbReference type="STRING" id="930.GCA_002079865_00014"/>
<keyword evidence="2" id="KW-0184">Conjugation</keyword>
<organism evidence="7 8">
    <name type="scientific">Acidithiobacillus thiooxidans</name>
    <name type="common">Thiobacillus thiooxidans</name>
    <dbReference type="NCBI Taxonomy" id="930"/>
    <lineage>
        <taxon>Bacteria</taxon>
        <taxon>Pseudomonadati</taxon>
        <taxon>Pseudomonadota</taxon>
        <taxon>Acidithiobacillia</taxon>
        <taxon>Acidithiobacillales</taxon>
        <taxon>Acidithiobacillaceae</taxon>
        <taxon>Acidithiobacillus</taxon>
    </lineage>
</organism>
<gene>
    <name evidence="7" type="ORF">A6P07_06925</name>
</gene>
<feature type="region of interest" description="Disordered" evidence="4">
    <location>
        <begin position="168"/>
        <end position="192"/>
    </location>
</feature>
<evidence type="ECO:0000256" key="3">
    <source>
        <dbReference type="SAM" id="Coils"/>
    </source>
</evidence>
<dbReference type="Gene3D" id="3.30.930.30">
    <property type="match status" value="1"/>
</dbReference>
<evidence type="ECO:0000259" key="6">
    <source>
        <dbReference type="Pfam" id="PF18821"/>
    </source>
</evidence>
<dbReference type="Pfam" id="PF03389">
    <property type="entry name" value="MobA_MobL"/>
    <property type="match status" value="1"/>
</dbReference>
<feature type="coiled-coil region" evidence="3">
    <location>
        <begin position="221"/>
        <end position="248"/>
    </location>
</feature>
<dbReference type="InterPro" id="IPR040677">
    <property type="entry name" value="LPD7"/>
</dbReference>
<evidence type="ECO:0000259" key="5">
    <source>
        <dbReference type="Pfam" id="PF03389"/>
    </source>
</evidence>
<keyword evidence="3" id="KW-0175">Coiled coil</keyword>
<evidence type="ECO:0000313" key="8">
    <source>
        <dbReference type="Proteomes" id="UP000094893"/>
    </source>
</evidence>
<protein>
    <recommendedName>
        <fullName evidence="9">MobA/MobL protein domain-containing protein</fullName>
    </recommendedName>
</protein>
<reference evidence="7 8" key="1">
    <citation type="journal article" date="2016" name="Int. J. Mol. Sci.">
        <title>Comparative genomics of the extreme acidophile Acidithiobacillus thiooxidans reveals intraspecific divergence and niche adaptation.</title>
        <authorList>
            <person name="Zhang X."/>
            <person name="Feng X."/>
            <person name="Tao J."/>
            <person name="Ma L."/>
            <person name="Xiao Y."/>
            <person name="Liang Y."/>
            <person name="Liu X."/>
            <person name="Yin H."/>
        </authorList>
    </citation>
    <scope>NUCLEOTIDE SEQUENCE [LARGE SCALE GENOMIC DNA]</scope>
    <source>
        <strain evidence="7 8">A02</strain>
    </source>
</reference>
<feature type="region of interest" description="Disordered" evidence="4">
    <location>
        <begin position="620"/>
        <end position="642"/>
    </location>
</feature>
<proteinExistence type="inferred from homology"/>
<dbReference type="Pfam" id="PF18821">
    <property type="entry name" value="LPD7"/>
    <property type="match status" value="1"/>
</dbReference>
<sequence length="642" mass="71769">MAEYHLHAKTHSRGAGKGAGGHVRYILRQGPYAEKKVEQVDGSAMTKTRVSRADEVLHSESGNMPAWVQDPADYWDAADQYERANGSVYREIEFALPKELPDAVNILLAQDFAQRLATVPEGVTPYTLAIHHSEKDPSLLHCHLMLSDKVNDGIDRDATLWFKRAAASRTPTQKGKDKKPVDPARGGAPKTQARIGQDWLGAVVRPLWAELANQELAHAGYASIRIDHRSLEVQRQEAEQQAARLWEQGDHDAHRAALERVIALDRPPQPKRGRVLTHAGAEKAPDRAAMVLGYEENKQARQAAAQAAAQAHREALALEKALQDAEQVLERARLRQGYRRDSWEIRERWAFRQQERVRRREEERLLEAQEQREREEQAQDDREAAETAPGVRYPQRSRWREWRAQTLSRKYDPAYSAEMAKRDIYCRWMPADGGLYLRLGKQEVIDQGPLLLAKNGALDIPLLIETAQGKGWETLTFTGPAEFQEKAAIAALQAGLAVADADLAQRAQAVIDAQREQERIEAAQRAGIPDAVGLAKKVSSEDGRNLCALIEKHETLEATADALAALGFDSKAIAVGVTYLVNERYRGQTKDRQQLTNEAAAQIGREAVFRHQQQPEVLFAGPEPTVQAENHPDQNKGHGLED</sequence>
<feature type="compositionally biased region" description="Basic and acidic residues" evidence="4">
    <location>
        <begin position="370"/>
        <end position="385"/>
    </location>
</feature>
<evidence type="ECO:0000256" key="4">
    <source>
        <dbReference type="SAM" id="MobiDB-lite"/>
    </source>
</evidence>
<comment type="caution">
    <text evidence="7">The sequence shown here is derived from an EMBL/GenBank/DDBJ whole genome shotgun (WGS) entry which is preliminary data.</text>
</comment>
<accession>A0A1C2ID92</accession>
<evidence type="ECO:0000256" key="2">
    <source>
        <dbReference type="ARBA" id="ARBA00022971"/>
    </source>
</evidence>
<dbReference type="InterPro" id="IPR005053">
    <property type="entry name" value="MobA_MobL"/>
</dbReference>
<feature type="domain" description="MobA/MobL protein" evidence="5">
    <location>
        <begin position="61"/>
        <end position="239"/>
    </location>
</feature>
<dbReference type="Proteomes" id="UP000094893">
    <property type="component" value="Unassembled WGS sequence"/>
</dbReference>
<feature type="region of interest" description="Disordered" evidence="4">
    <location>
        <begin position="1"/>
        <end position="20"/>
    </location>
</feature>
<evidence type="ECO:0008006" key="9">
    <source>
        <dbReference type="Google" id="ProtNLM"/>
    </source>
</evidence>
<feature type="compositionally biased region" description="Basic and acidic residues" evidence="4">
    <location>
        <begin position="630"/>
        <end position="642"/>
    </location>
</feature>
<feature type="region of interest" description="Disordered" evidence="4">
    <location>
        <begin position="370"/>
        <end position="390"/>
    </location>
</feature>
<dbReference type="EMBL" id="LWSA01000086">
    <property type="protein sequence ID" value="OCX73959.1"/>
    <property type="molecule type" value="Genomic_DNA"/>
</dbReference>
<dbReference type="AlphaFoldDB" id="A0A1C2ID92"/>
<dbReference type="RefSeq" id="WP_065968111.1">
    <property type="nucleotide sequence ID" value="NZ_LWSA01000086.1"/>
</dbReference>
<comment type="similarity">
    <text evidence="1">Belongs to the MobA/MobL family.</text>
</comment>
<feature type="domain" description="Large polyvalent protein-associated" evidence="6">
    <location>
        <begin position="432"/>
        <end position="509"/>
    </location>
</feature>
<name>A0A1C2ID92_ACITH</name>